<proteinExistence type="predicted"/>
<name>A0A644ZPN6_9ZZZZ</name>
<reference evidence="1" key="1">
    <citation type="submission" date="2019-08" db="EMBL/GenBank/DDBJ databases">
        <authorList>
            <person name="Kucharzyk K."/>
            <person name="Murdoch R.W."/>
            <person name="Higgins S."/>
            <person name="Loffler F."/>
        </authorList>
    </citation>
    <scope>NUCLEOTIDE SEQUENCE</scope>
</reference>
<accession>A0A644ZPN6</accession>
<dbReference type="AlphaFoldDB" id="A0A644ZPN6"/>
<evidence type="ECO:0000313" key="1">
    <source>
        <dbReference type="EMBL" id="MPM39604.1"/>
    </source>
</evidence>
<comment type="caution">
    <text evidence="1">The sequence shown here is derived from an EMBL/GenBank/DDBJ whole genome shotgun (WGS) entry which is preliminary data.</text>
</comment>
<protein>
    <submittedName>
        <fullName evidence="1">Uncharacterized protein</fullName>
    </submittedName>
</protein>
<organism evidence="1">
    <name type="scientific">bioreactor metagenome</name>
    <dbReference type="NCBI Taxonomy" id="1076179"/>
    <lineage>
        <taxon>unclassified sequences</taxon>
        <taxon>metagenomes</taxon>
        <taxon>ecological metagenomes</taxon>
    </lineage>
</organism>
<sequence>MQDYTDSTMKTGIIRYVKRLLGWRYRLATLLCLLLLFPVLGYPCFASSMSLQDITFQIGRHDSIVKEHAPSVAAVVNLESSPYSLAIGYRNRMPVHDISLYGHRTIAPNFGIVTYVHTAFGTADSILTDFVIGYEQGFMLKNLSLSYALGLQASTSFFPFLERPLFNASPYLAASIGYTCFNRCKVALFTTTNTLFEYACQSISPILGSTCTVSISNEFEIGATYFLQLSDVSPEAVLITSKEVGVYGTYKPKK</sequence>
<dbReference type="EMBL" id="VSSQ01008704">
    <property type="protein sequence ID" value="MPM39604.1"/>
    <property type="molecule type" value="Genomic_DNA"/>
</dbReference>
<gene>
    <name evidence="1" type="ORF">SDC9_86238</name>
</gene>